<dbReference type="Proteomes" id="UP000441354">
    <property type="component" value="Unassembled WGS sequence"/>
</dbReference>
<keyword evidence="3" id="KW-1185">Reference proteome</keyword>
<feature type="transmembrane region" description="Helical" evidence="1">
    <location>
        <begin position="30"/>
        <end position="51"/>
    </location>
</feature>
<proteinExistence type="predicted"/>
<dbReference type="AlphaFoldDB" id="A0A7V7UWA5"/>
<evidence type="ECO:0000313" key="2">
    <source>
        <dbReference type="EMBL" id="KAB2333986.1"/>
    </source>
</evidence>
<dbReference type="OrthoDB" id="1683771at2"/>
<feature type="transmembrane region" description="Helical" evidence="1">
    <location>
        <begin position="6"/>
        <end position="23"/>
    </location>
</feature>
<keyword evidence="1" id="KW-0472">Membrane</keyword>
<protein>
    <submittedName>
        <fullName evidence="2">Uncharacterized protein</fullName>
    </submittedName>
</protein>
<keyword evidence="1" id="KW-1133">Transmembrane helix</keyword>
<dbReference type="EMBL" id="WBOT01000002">
    <property type="protein sequence ID" value="KAB2333986.1"/>
    <property type="molecule type" value="Genomic_DNA"/>
</dbReference>
<comment type="caution">
    <text evidence="2">The sequence shown here is derived from an EMBL/GenBank/DDBJ whole genome shotgun (WGS) entry which is preliminary data.</text>
</comment>
<accession>A0A7V7UWA5</accession>
<reference evidence="2 3" key="1">
    <citation type="journal article" date="2014" name="Arch. Microbiol.">
        <title>Bacillus mesophilum sp. nov., strain IITR-54T, a novel 4-chlorobiphenyl dechlorinating bacterium.</title>
        <authorList>
            <person name="Manickam N."/>
            <person name="Singh N.K."/>
            <person name="Bajaj A."/>
            <person name="Kumar R.M."/>
            <person name="Kaur G."/>
            <person name="Kaur N."/>
            <person name="Bala M."/>
            <person name="Kumar A."/>
            <person name="Mayilraj S."/>
        </authorList>
    </citation>
    <scope>NUCLEOTIDE SEQUENCE [LARGE SCALE GENOMIC DNA]</scope>
    <source>
        <strain evidence="2 3">IITR-54</strain>
    </source>
</reference>
<keyword evidence="1" id="KW-0812">Transmembrane</keyword>
<sequence>MLVNFFRVFNAIVLWGIVFFFLPKRSIKRFLPVTLFCSAIILIQTLLNPIFGWWKVKGGYKYMVFDAIAFIIGPFFTTNLWVFHFTYKKFTLYALTNLVFDIIFAFVLSPFFEKVGHYKLKKYSRKTIFIIFYLFSLMNYGFQILFEKSKDSETDLQRGKYIEK</sequence>
<feature type="transmembrane region" description="Helical" evidence="1">
    <location>
        <begin position="128"/>
        <end position="146"/>
    </location>
</feature>
<evidence type="ECO:0000256" key="1">
    <source>
        <dbReference type="SAM" id="Phobius"/>
    </source>
</evidence>
<organism evidence="2 3">
    <name type="scientific">Bacillus mesophilum</name>
    <dbReference type="NCBI Taxonomy" id="1071718"/>
    <lineage>
        <taxon>Bacteria</taxon>
        <taxon>Bacillati</taxon>
        <taxon>Bacillota</taxon>
        <taxon>Bacilli</taxon>
        <taxon>Bacillales</taxon>
        <taxon>Bacillaceae</taxon>
        <taxon>Bacillus</taxon>
    </lineage>
</organism>
<evidence type="ECO:0000313" key="3">
    <source>
        <dbReference type="Proteomes" id="UP000441354"/>
    </source>
</evidence>
<gene>
    <name evidence="2" type="ORF">F7732_07850</name>
</gene>
<feature type="transmembrane region" description="Helical" evidence="1">
    <location>
        <begin position="63"/>
        <end position="83"/>
    </location>
</feature>
<name>A0A7V7UWA5_9BACI</name>
<feature type="transmembrane region" description="Helical" evidence="1">
    <location>
        <begin position="90"/>
        <end position="108"/>
    </location>
</feature>